<accession>A0A0F7TV72</accession>
<reference evidence="3" key="1">
    <citation type="journal article" date="2015" name="Genome Announc.">
        <title>Draft genome sequence of the fungus Penicillium brasilianum MG11.</title>
        <authorList>
            <person name="Horn F."/>
            <person name="Linde J."/>
            <person name="Mattern D.J."/>
            <person name="Walther G."/>
            <person name="Guthke R."/>
            <person name="Brakhage A.A."/>
            <person name="Valiante V."/>
        </authorList>
    </citation>
    <scope>NUCLEOTIDE SEQUENCE [LARGE SCALE GENOMIC DNA]</scope>
    <source>
        <strain evidence="3">MG11</strain>
    </source>
</reference>
<evidence type="ECO:0000313" key="3">
    <source>
        <dbReference type="Proteomes" id="UP000042958"/>
    </source>
</evidence>
<dbReference type="EMBL" id="CDHK01000006">
    <property type="protein sequence ID" value="CEJ58992.1"/>
    <property type="molecule type" value="Genomic_DNA"/>
</dbReference>
<proteinExistence type="predicted"/>
<name>A0A0F7TV72_PENBI</name>
<feature type="compositionally biased region" description="Polar residues" evidence="1">
    <location>
        <begin position="1"/>
        <end position="15"/>
    </location>
</feature>
<dbReference type="OrthoDB" id="4364733at2759"/>
<sequence length="231" mass="25603">MSGQHGSGAPANSVSEPFPETGAQPHREALDDLTPLNHNTPSRLRVHANGAHSDAENRVPADMLFNYMIAAVSFFINDYHRALSSLNPYDAVPVAEKLANQIMNIIKGIPINCQQYPDPETHFKGLLALCKIGEIILRAGNTELGDQVRGYFDGISVLERAMIDVIGQMTPEEIAVIQNREGQDDDRQLLPKLQILQEEGRWCLLYDNMHLVIDALQDPSLLHDNSNGDEN</sequence>
<protein>
    <submittedName>
        <fullName evidence="2">Uncharacterized protein</fullName>
    </submittedName>
</protein>
<evidence type="ECO:0000256" key="1">
    <source>
        <dbReference type="SAM" id="MobiDB-lite"/>
    </source>
</evidence>
<evidence type="ECO:0000313" key="2">
    <source>
        <dbReference type="EMBL" id="CEJ58992.1"/>
    </source>
</evidence>
<dbReference type="Proteomes" id="UP000042958">
    <property type="component" value="Unassembled WGS sequence"/>
</dbReference>
<dbReference type="AlphaFoldDB" id="A0A0F7TV72"/>
<keyword evidence="3" id="KW-1185">Reference proteome</keyword>
<organism evidence="2 3">
    <name type="scientific">Penicillium brasilianum</name>
    <dbReference type="NCBI Taxonomy" id="104259"/>
    <lineage>
        <taxon>Eukaryota</taxon>
        <taxon>Fungi</taxon>
        <taxon>Dikarya</taxon>
        <taxon>Ascomycota</taxon>
        <taxon>Pezizomycotina</taxon>
        <taxon>Eurotiomycetes</taxon>
        <taxon>Eurotiomycetidae</taxon>
        <taxon>Eurotiales</taxon>
        <taxon>Aspergillaceae</taxon>
        <taxon>Penicillium</taxon>
    </lineage>
</organism>
<feature type="region of interest" description="Disordered" evidence="1">
    <location>
        <begin position="1"/>
        <end position="26"/>
    </location>
</feature>
<gene>
    <name evidence="2" type="ORF">PMG11_07630</name>
</gene>